<name>B1T8F5_9BURK</name>
<comment type="caution">
    <text evidence="1">The sequence shown here is derived from an EMBL/GenBank/DDBJ whole genome shotgun (WGS) entry which is preliminary data.</text>
</comment>
<organism evidence="1 2">
    <name type="scientific">Burkholderia ambifaria MEX-5</name>
    <dbReference type="NCBI Taxonomy" id="396597"/>
    <lineage>
        <taxon>Bacteria</taxon>
        <taxon>Pseudomonadati</taxon>
        <taxon>Pseudomonadota</taxon>
        <taxon>Betaproteobacteria</taxon>
        <taxon>Burkholderiales</taxon>
        <taxon>Burkholderiaceae</taxon>
        <taxon>Burkholderia</taxon>
        <taxon>Burkholderia cepacia complex</taxon>
    </lineage>
</organism>
<proteinExistence type="predicted"/>
<dbReference type="RefSeq" id="WP_006759911.1">
    <property type="nucleotide sequence ID" value="NZ_ABLK01000143.1"/>
</dbReference>
<dbReference type="AlphaFoldDB" id="B1T8F5"/>
<evidence type="ECO:0000313" key="2">
    <source>
        <dbReference type="Proteomes" id="UP000004814"/>
    </source>
</evidence>
<dbReference type="PATRIC" id="fig|396597.7.peg.3803"/>
<dbReference type="Proteomes" id="UP000004814">
    <property type="component" value="Unassembled WGS sequence"/>
</dbReference>
<reference evidence="1 2" key="1">
    <citation type="submission" date="2008-03" db="EMBL/GenBank/DDBJ databases">
        <title>Sequencing of the draft genome and assembly of Burkholderia ambifaria MEX-5.</title>
        <authorList>
            <consortium name="US DOE Joint Genome Institute (JGI-PGF)"/>
            <person name="Copeland A."/>
            <person name="Lucas S."/>
            <person name="Lapidus A."/>
            <person name="Glavina del Rio T."/>
            <person name="Dalin E."/>
            <person name="Tice H."/>
            <person name="Bruce D."/>
            <person name="Goodwin L."/>
            <person name="Pitluck S."/>
            <person name="Larimer F."/>
            <person name="Land M.L."/>
            <person name="Hauser L."/>
            <person name="Tiedje J."/>
            <person name="Richardson P."/>
        </authorList>
    </citation>
    <scope>NUCLEOTIDE SEQUENCE [LARGE SCALE GENOMIC DNA]</scope>
    <source>
        <strain evidence="1 2">MEX-5</strain>
    </source>
</reference>
<dbReference type="EMBL" id="ABLK01000143">
    <property type="protein sequence ID" value="EDT40158.1"/>
    <property type="molecule type" value="Genomic_DNA"/>
</dbReference>
<gene>
    <name evidence="1" type="ORF">BamMEX5DRAFT_4071</name>
</gene>
<sequence length="82" mass="9407">MDLLRMAQQAGLAVLLEARIGDQEYSSVSGSKDALLRFAQAIRVAMVQELALRARLRLRALPSQCRWRSKAQTRWKRTRPQI</sequence>
<accession>B1T8F5</accession>
<evidence type="ECO:0000313" key="1">
    <source>
        <dbReference type="EMBL" id="EDT40158.1"/>
    </source>
</evidence>
<protein>
    <submittedName>
        <fullName evidence="1">Uncharacterized protein</fullName>
    </submittedName>
</protein>